<dbReference type="OrthoDB" id="128480at2"/>
<feature type="domain" description="Pseudouridine synthase RsuA/RluA-like" evidence="2">
    <location>
        <begin position="22"/>
        <end position="170"/>
    </location>
</feature>
<dbReference type="SUPFAM" id="SSF55120">
    <property type="entry name" value="Pseudouridine synthase"/>
    <property type="match status" value="1"/>
</dbReference>
<comment type="similarity">
    <text evidence="1">Belongs to the pseudouridine synthase RluA family.</text>
</comment>
<dbReference type="PANTHER" id="PTHR21600">
    <property type="entry name" value="MITOCHONDRIAL RNA PSEUDOURIDINE SYNTHASE"/>
    <property type="match status" value="1"/>
</dbReference>
<proteinExistence type="inferred from homology"/>
<dbReference type="GO" id="GO:0003723">
    <property type="term" value="F:RNA binding"/>
    <property type="evidence" value="ECO:0007669"/>
    <property type="project" value="InterPro"/>
</dbReference>
<dbReference type="Gene3D" id="3.30.2350.10">
    <property type="entry name" value="Pseudouridine synthase"/>
    <property type="match status" value="1"/>
</dbReference>
<dbReference type="GO" id="GO:0140098">
    <property type="term" value="F:catalytic activity, acting on RNA"/>
    <property type="evidence" value="ECO:0007669"/>
    <property type="project" value="UniProtKB-ARBA"/>
</dbReference>
<accession>A0A5C6X7R1</accession>
<gene>
    <name evidence="3" type="ORF">FRC98_07410</name>
</gene>
<protein>
    <submittedName>
        <fullName evidence="3">RNA pseudouridine synthase</fullName>
    </submittedName>
</protein>
<evidence type="ECO:0000259" key="2">
    <source>
        <dbReference type="Pfam" id="PF00849"/>
    </source>
</evidence>
<evidence type="ECO:0000313" key="3">
    <source>
        <dbReference type="EMBL" id="TXD37884.1"/>
    </source>
</evidence>
<dbReference type="Pfam" id="PF00849">
    <property type="entry name" value="PseudoU_synth_2"/>
    <property type="match status" value="1"/>
</dbReference>
<evidence type="ECO:0000256" key="1">
    <source>
        <dbReference type="ARBA" id="ARBA00010876"/>
    </source>
</evidence>
<dbReference type="Proteomes" id="UP000321412">
    <property type="component" value="Unassembled WGS sequence"/>
</dbReference>
<reference evidence="3 4" key="1">
    <citation type="submission" date="2019-08" db="EMBL/GenBank/DDBJ databases">
        <title>Bradymonadales sp. TMQ4.</title>
        <authorList>
            <person name="Liang Q."/>
        </authorList>
    </citation>
    <scope>NUCLEOTIDE SEQUENCE [LARGE SCALE GENOMIC DNA]</scope>
    <source>
        <strain evidence="3 4">TMQ4</strain>
    </source>
</reference>
<organism evidence="3 4">
    <name type="scientific">Lujinxingia vulgaris</name>
    <dbReference type="NCBI Taxonomy" id="2600176"/>
    <lineage>
        <taxon>Bacteria</taxon>
        <taxon>Deltaproteobacteria</taxon>
        <taxon>Bradymonadales</taxon>
        <taxon>Lujinxingiaceae</taxon>
        <taxon>Lujinxingia</taxon>
    </lineage>
</organism>
<dbReference type="InterPro" id="IPR050188">
    <property type="entry name" value="RluA_PseudoU_synthase"/>
</dbReference>
<keyword evidence="4" id="KW-1185">Reference proteome</keyword>
<dbReference type="GO" id="GO:0000455">
    <property type="term" value="P:enzyme-directed rRNA pseudouridine synthesis"/>
    <property type="evidence" value="ECO:0007669"/>
    <property type="project" value="TreeGrafter"/>
</dbReference>
<dbReference type="GO" id="GO:0009982">
    <property type="term" value="F:pseudouridine synthase activity"/>
    <property type="evidence" value="ECO:0007669"/>
    <property type="project" value="InterPro"/>
</dbReference>
<name>A0A5C6X7R1_9DELT</name>
<dbReference type="EMBL" id="VOSM01000003">
    <property type="protein sequence ID" value="TXD37884.1"/>
    <property type="molecule type" value="Genomic_DNA"/>
</dbReference>
<comment type="caution">
    <text evidence="3">The sequence shown here is derived from an EMBL/GenBank/DDBJ whole genome shotgun (WGS) entry which is preliminary data.</text>
</comment>
<dbReference type="InterPro" id="IPR006145">
    <property type="entry name" value="PsdUridine_synth_RsuA/RluA"/>
</dbReference>
<sequence>MRLPSPLNDDFARRIVAEHRGLVAWDKPAGLPSTGRTLNDPDCAQALAMRWAGRMVWAVHQLDRDTTGLLLFATKKSALLRGQTLLGTRSAKKIYVALVHGTPDEARSLIDAPLRKRSLQGRSVVDVHPSGKSAQTRVWRWASSPDGNYSLVALELLTGRTHQLRAHLQHAGHPLLGETLYNRIPCALHPRQALHALGLFNPGSDDALPEDPLIAPLADDLVALARRLNIALPAHNAPGWAAAFGALVA</sequence>
<dbReference type="AlphaFoldDB" id="A0A5C6X7R1"/>
<dbReference type="CDD" id="cd02869">
    <property type="entry name" value="PseudoU_synth_RluA_like"/>
    <property type="match status" value="1"/>
</dbReference>
<dbReference type="PANTHER" id="PTHR21600:SF87">
    <property type="entry name" value="RNA PSEUDOURIDYLATE SYNTHASE DOMAIN-CONTAINING PROTEIN 1"/>
    <property type="match status" value="1"/>
</dbReference>
<evidence type="ECO:0000313" key="4">
    <source>
        <dbReference type="Proteomes" id="UP000321412"/>
    </source>
</evidence>
<dbReference type="InterPro" id="IPR020103">
    <property type="entry name" value="PsdUridine_synth_cat_dom_sf"/>
</dbReference>